<evidence type="ECO:0000313" key="3">
    <source>
        <dbReference type="Proteomes" id="UP000460666"/>
    </source>
</evidence>
<reference evidence="1 3" key="1">
    <citation type="journal article" date="2019" name="Nat. Med.">
        <title>A library of human gut bacterial isolates paired with longitudinal multiomics data enables mechanistic microbiome research.</title>
        <authorList>
            <person name="Poyet M."/>
            <person name="Groussin M."/>
            <person name="Gibbons S.M."/>
            <person name="Avila-Pacheco J."/>
            <person name="Jiang X."/>
            <person name="Kearney S.M."/>
            <person name="Perrotta A.R."/>
            <person name="Berdy B."/>
            <person name="Zhao S."/>
            <person name="Lieberman T.D."/>
            <person name="Swanson P.K."/>
            <person name="Smith M."/>
            <person name="Roesemann S."/>
            <person name="Alexander J.E."/>
            <person name="Rich S.A."/>
            <person name="Livny J."/>
            <person name="Vlamakis H."/>
            <person name="Clish C."/>
            <person name="Bullock K."/>
            <person name="Deik A."/>
            <person name="Scott J."/>
            <person name="Pierce K.A."/>
            <person name="Xavier R.J."/>
            <person name="Alm E.J."/>
        </authorList>
    </citation>
    <scope>NUCLEOTIDE SEQUENCE [LARGE SCALE GENOMIC DNA]</scope>
    <source>
        <strain evidence="1 3">BIOML-A46</strain>
    </source>
</reference>
<evidence type="ECO:0000313" key="1">
    <source>
        <dbReference type="EMBL" id="KAA5001794.1"/>
    </source>
</evidence>
<accession>A0A642F6Y6</accession>
<dbReference type="EMBL" id="VWCJ01000001">
    <property type="protein sequence ID" value="KAA5001794.1"/>
    <property type="molecule type" value="Genomic_DNA"/>
</dbReference>
<name>A0A642F6Y6_BACFG</name>
<reference evidence="2" key="2">
    <citation type="submission" date="2022-08" db="EMBL/GenBank/DDBJ databases">
        <title>Genome Sequencing of Bacteroides fragilis Group Isolates with Nanopore Technology.</title>
        <authorList>
            <person name="Tisza M.J."/>
            <person name="Smith D."/>
            <person name="Dekker J.P."/>
        </authorList>
    </citation>
    <scope>NUCLEOTIDE SEQUENCE</scope>
    <source>
        <strain evidence="2">BFG-70</strain>
    </source>
</reference>
<dbReference type="Proteomes" id="UP001060330">
    <property type="component" value="Chromosome"/>
</dbReference>
<dbReference type="KEGG" id="bfb:VU15_07955"/>
<dbReference type="EMBL" id="CP103216">
    <property type="protein sequence ID" value="UVR54649.1"/>
    <property type="molecule type" value="Genomic_DNA"/>
</dbReference>
<sequence length="192" mass="22345">MSMNELDFNLRFLDLLNRRDDIPTWGIPSVPQSIIVDENKYKLINCGVEYAPQRLYGVYWRQSNISYYRIAKGADAISFQFTGCYLAKVMYNSDYFVFHIHSSDSDSTADYWNQFIDDNRDRIAEITIFKPAVANEKDDVMFKYLNESDKGIFTIAGMITVDNECYEILLNNKTCKAEAVLRKTKLVDPHLR</sequence>
<dbReference type="AlphaFoldDB" id="A0A642F6Y6"/>
<proteinExistence type="predicted"/>
<organism evidence="1 3">
    <name type="scientific">Bacteroides fragilis</name>
    <dbReference type="NCBI Taxonomy" id="817"/>
    <lineage>
        <taxon>Bacteria</taxon>
        <taxon>Pseudomonadati</taxon>
        <taxon>Bacteroidota</taxon>
        <taxon>Bacteroidia</taxon>
        <taxon>Bacteroidales</taxon>
        <taxon>Bacteroidaceae</taxon>
        <taxon>Bacteroides</taxon>
    </lineage>
</organism>
<gene>
    <name evidence="1" type="ORF">F2Z89_00335</name>
    <name evidence="2" type="ORF">NXX45_12915</name>
</gene>
<protein>
    <submittedName>
        <fullName evidence="1">Uncharacterized protein</fullName>
    </submittedName>
</protein>
<evidence type="ECO:0000313" key="2">
    <source>
        <dbReference type="EMBL" id="UVR54649.1"/>
    </source>
</evidence>
<dbReference type="Proteomes" id="UP000460666">
    <property type="component" value="Unassembled WGS sequence"/>
</dbReference>
<dbReference type="RefSeq" id="WP_008659658.1">
    <property type="nucleotide sequence ID" value="NZ_CABKOU010000002.1"/>
</dbReference>